<keyword evidence="4 6" id="KW-1133">Transmembrane helix</keyword>
<keyword evidence="5 6" id="KW-0472">Membrane</keyword>
<evidence type="ECO:0000256" key="3">
    <source>
        <dbReference type="ARBA" id="ARBA00022692"/>
    </source>
</evidence>
<dbReference type="GO" id="GO:0016020">
    <property type="term" value="C:membrane"/>
    <property type="evidence" value="ECO:0007669"/>
    <property type="project" value="UniProtKB-SubCell"/>
</dbReference>
<evidence type="ECO:0000256" key="4">
    <source>
        <dbReference type="ARBA" id="ARBA00022989"/>
    </source>
</evidence>
<evidence type="ECO:0008006" key="9">
    <source>
        <dbReference type="Google" id="ProtNLM"/>
    </source>
</evidence>
<dbReference type="RefSeq" id="WP_068803363.1">
    <property type="nucleotide sequence ID" value="NZ_CP014671.1"/>
</dbReference>
<dbReference type="AlphaFoldDB" id="A0A1B1YSQ0"/>
<dbReference type="Pfam" id="PF04011">
    <property type="entry name" value="LemA"/>
    <property type="match status" value="1"/>
</dbReference>
<evidence type="ECO:0000256" key="1">
    <source>
        <dbReference type="ARBA" id="ARBA00004167"/>
    </source>
</evidence>
<reference evidence="8" key="1">
    <citation type="submission" date="2016-03" db="EMBL/GenBank/DDBJ databases">
        <title>Complete genome sequence of Solimmundus cernigliae, representing a novel lineage of polycyclic aromatic hydrocarbon degraders within the Gammaproteobacteria.</title>
        <authorList>
            <person name="Singleton D.R."/>
            <person name="Dickey A.N."/>
            <person name="Scholl E.H."/>
            <person name="Wright F.A."/>
            <person name="Aitken M.D."/>
        </authorList>
    </citation>
    <scope>NUCLEOTIDE SEQUENCE [LARGE SCALE GENOMIC DNA]</scope>
    <source>
        <strain evidence="8">TR3.2</strain>
    </source>
</reference>
<dbReference type="OrthoDB" id="9804152at2"/>
<dbReference type="KEGG" id="gbi:PG2T_05770"/>
<comment type="similarity">
    <text evidence="2">Belongs to the LemA family.</text>
</comment>
<evidence type="ECO:0000256" key="5">
    <source>
        <dbReference type="ARBA" id="ARBA00023136"/>
    </source>
</evidence>
<keyword evidence="3 6" id="KW-0812">Transmembrane</keyword>
<keyword evidence="8" id="KW-1185">Reference proteome</keyword>
<protein>
    <recommendedName>
        <fullName evidence="9">LemA family protein</fullName>
    </recommendedName>
</protein>
<evidence type="ECO:0000313" key="8">
    <source>
        <dbReference type="Proteomes" id="UP000092952"/>
    </source>
</evidence>
<dbReference type="InterPro" id="IPR023353">
    <property type="entry name" value="LemA-like_dom_sf"/>
</dbReference>
<dbReference type="PANTHER" id="PTHR34478:SF1">
    <property type="entry name" value="PROTEIN LEMA"/>
    <property type="match status" value="1"/>
</dbReference>
<evidence type="ECO:0000313" key="7">
    <source>
        <dbReference type="EMBL" id="ANX03749.1"/>
    </source>
</evidence>
<evidence type="ECO:0000256" key="6">
    <source>
        <dbReference type="SAM" id="Phobius"/>
    </source>
</evidence>
<dbReference type="InterPro" id="IPR007156">
    <property type="entry name" value="MamQ_LemA"/>
</dbReference>
<comment type="subcellular location">
    <subcellularLocation>
        <location evidence="1">Membrane</location>
        <topology evidence="1">Single-pass membrane protein</topology>
    </subcellularLocation>
</comment>
<feature type="transmembrane region" description="Helical" evidence="6">
    <location>
        <begin position="6"/>
        <end position="24"/>
    </location>
</feature>
<dbReference type="InParanoid" id="A0A1B1YSQ0"/>
<gene>
    <name evidence="7" type="ORF">PG2T_05770</name>
</gene>
<sequence length="196" mass="21175">MARLLGFLLIVVALLLVGFFLIYNRLVTLRNRYRNAHAQIDVQLLRRHDLVPNLVETARAYLQHERATLEAVIAARGAAVDAGQKAAAQPDSAAAMAALGQAEAALGGALGRLMAVVEQYPDLKADATMARLSEELASTENRLAFARQAYNDAVMTYNTALEVFPNVLVAGSMGFRAAGFFELDDTAVRALPQVSF</sequence>
<name>A0A1B1YSQ0_9GAMM</name>
<dbReference type="PANTHER" id="PTHR34478">
    <property type="entry name" value="PROTEIN LEMA"/>
    <property type="match status" value="1"/>
</dbReference>
<dbReference type="Proteomes" id="UP000092952">
    <property type="component" value="Chromosome"/>
</dbReference>
<proteinExistence type="inferred from homology"/>
<dbReference type="Gene3D" id="1.20.1440.20">
    <property type="entry name" value="LemA-like domain"/>
    <property type="match status" value="1"/>
</dbReference>
<organism evidence="7 8">
    <name type="scientific">Immundisolibacter cernigliae</name>
    <dbReference type="NCBI Taxonomy" id="1810504"/>
    <lineage>
        <taxon>Bacteria</taxon>
        <taxon>Pseudomonadati</taxon>
        <taxon>Pseudomonadota</taxon>
        <taxon>Gammaproteobacteria</taxon>
        <taxon>Immundisolibacterales</taxon>
        <taxon>Immundisolibacteraceae</taxon>
        <taxon>Immundisolibacter</taxon>
    </lineage>
</organism>
<dbReference type="EMBL" id="CP014671">
    <property type="protein sequence ID" value="ANX03749.1"/>
    <property type="molecule type" value="Genomic_DNA"/>
</dbReference>
<accession>A0A1B1YSQ0</accession>
<dbReference type="STRING" id="1810504.PG2T_05770"/>
<evidence type="ECO:0000256" key="2">
    <source>
        <dbReference type="ARBA" id="ARBA00008854"/>
    </source>
</evidence>
<dbReference type="SUPFAM" id="SSF140478">
    <property type="entry name" value="LemA-like"/>
    <property type="match status" value="1"/>
</dbReference>